<dbReference type="RefSeq" id="WP_259525478.1">
    <property type="nucleotide sequence ID" value="NZ_JANLCK010000002.1"/>
</dbReference>
<keyword evidence="3" id="KW-1185">Reference proteome</keyword>
<dbReference type="EMBL" id="JANLCK010000002">
    <property type="protein sequence ID" value="MCS5725000.1"/>
    <property type="molecule type" value="Genomic_DNA"/>
</dbReference>
<dbReference type="Pfam" id="PF13349">
    <property type="entry name" value="DUF4097"/>
    <property type="match status" value="1"/>
</dbReference>
<proteinExistence type="predicted"/>
<dbReference type="AlphaFoldDB" id="A0AA42BS99"/>
<sequence length="280" mass="28572">MTDKTTTPSSPTAPEAPGGTALRNGLLITGSALVAGFLVLGGVQFAQASTGDDETGVYTADGDFAAVDIDTSAANVSVRYGDVDEVQLDFDSAGAPLRFDHEQRGDTLHVTVKSRGWWIFGLLSGTDSASLDVVLPESLEPVALDIGSSAGEVLVDGDFAAIAIDSSAGNIELEGSAASLRSETSAGNITGTGLDVAGEVLSESSAGNVRLEFVTLPSSIRMGSSAGNVRVALPDGEYEIRTDTSAGGVHQELASTPGADRVYSFESSAGNITLERSPGR</sequence>
<evidence type="ECO:0000259" key="1">
    <source>
        <dbReference type="Pfam" id="PF13349"/>
    </source>
</evidence>
<feature type="domain" description="DUF4097" evidence="1">
    <location>
        <begin position="67"/>
        <end position="193"/>
    </location>
</feature>
<accession>A0AA42BS99</accession>
<dbReference type="Gene3D" id="2.160.20.120">
    <property type="match status" value="1"/>
</dbReference>
<organism evidence="2 3">
    <name type="scientific">Herbiconiux oxytropis</name>
    <dbReference type="NCBI Taxonomy" id="2970915"/>
    <lineage>
        <taxon>Bacteria</taxon>
        <taxon>Bacillati</taxon>
        <taxon>Actinomycetota</taxon>
        <taxon>Actinomycetes</taxon>
        <taxon>Micrococcales</taxon>
        <taxon>Microbacteriaceae</taxon>
        <taxon>Herbiconiux</taxon>
    </lineage>
</organism>
<name>A0AA42BS99_9MICO</name>
<gene>
    <name evidence="2" type="ORF">N1028_03735</name>
</gene>
<evidence type="ECO:0000313" key="2">
    <source>
        <dbReference type="EMBL" id="MCS5725000.1"/>
    </source>
</evidence>
<protein>
    <submittedName>
        <fullName evidence="2">DUF4097 domain-containing protein</fullName>
    </submittedName>
</protein>
<evidence type="ECO:0000313" key="3">
    <source>
        <dbReference type="Proteomes" id="UP001165587"/>
    </source>
</evidence>
<dbReference type="InterPro" id="IPR025164">
    <property type="entry name" value="Toastrack_DUF4097"/>
</dbReference>
<dbReference type="Proteomes" id="UP001165587">
    <property type="component" value="Unassembled WGS sequence"/>
</dbReference>
<comment type="caution">
    <text evidence="2">The sequence shown here is derived from an EMBL/GenBank/DDBJ whole genome shotgun (WGS) entry which is preliminary data.</text>
</comment>
<reference evidence="2" key="1">
    <citation type="submission" date="2022-08" db="EMBL/GenBank/DDBJ databases">
        <authorList>
            <person name="Deng Y."/>
            <person name="Han X.-F."/>
            <person name="Zhang Y.-Q."/>
        </authorList>
    </citation>
    <scope>NUCLEOTIDE SEQUENCE</scope>
    <source>
        <strain evidence="2">CPCC 203407</strain>
    </source>
</reference>